<organism evidence="2 3">
    <name type="scientific">Furfurilactobacillus siliginis</name>
    <dbReference type="NCBI Taxonomy" id="348151"/>
    <lineage>
        <taxon>Bacteria</taxon>
        <taxon>Bacillati</taxon>
        <taxon>Bacillota</taxon>
        <taxon>Bacilli</taxon>
        <taxon>Lactobacillales</taxon>
        <taxon>Lactobacillaceae</taxon>
        <taxon>Furfurilactobacillus</taxon>
    </lineage>
</organism>
<evidence type="ECO:0000256" key="1">
    <source>
        <dbReference type="SAM" id="Phobius"/>
    </source>
</evidence>
<protein>
    <submittedName>
        <fullName evidence="2">Uncharacterized protein</fullName>
    </submittedName>
</protein>
<keyword evidence="1" id="KW-0472">Membrane</keyword>
<sequence length="40" mass="4448">MDKDKLYRSLWYIAGTIFGIGMLDVVAHGIGIMLYAGLNM</sequence>
<name>A0A510VP01_9LACO</name>
<dbReference type="EMBL" id="BJUD01000014">
    <property type="protein sequence ID" value="GEK28664.1"/>
    <property type="molecule type" value="Genomic_DNA"/>
</dbReference>
<comment type="caution">
    <text evidence="2">The sequence shown here is derived from an EMBL/GenBank/DDBJ whole genome shotgun (WGS) entry which is preliminary data.</text>
</comment>
<evidence type="ECO:0000313" key="2">
    <source>
        <dbReference type="EMBL" id="GEK28664.1"/>
    </source>
</evidence>
<gene>
    <name evidence="2" type="ORF">LSI01_09750</name>
</gene>
<reference evidence="2 3" key="1">
    <citation type="submission" date="2019-07" db="EMBL/GenBank/DDBJ databases">
        <title>Whole genome shotgun sequence of Lactobacillus siliginis NBRC 101315.</title>
        <authorList>
            <person name="Hosoyama A."/>
            <person name="Uohara A."/>
            <person name="Ohji S."/>
            <person name="Ichikawa N."/>
        </authorList>
    </citation>
    <scope>NUCLEOTIDE SEQUENCE [LARGE SCALE GENOMIC DNA]</scope>
    <source>
        <strain evidence="2 3">NBRC 101315</strain>
    </source>
</reference>
<keyword evidence="1" id="KW-1133">Transmembrane helix</keyword>
<evidence type="ECO:0000313" key="3">
    <source>
        <dbReference type="Proteomes" id="UP000321429"/>
    </source>
</evidence>
<dbReference type="AlphaFoldDB" id="A0A510VP01"/>
<keyword evidence="1" id="KW-0812">Transmembrane</keyword>
<feature type="transmembrane region" description="Helical" evidence="1">
    <location>
        <begin position="12"/>
        <end position="38"/>
    </location>
</feature>
<accession>A0A510VP01</accession>
<proteinExistence type="predicted"/>
<dbReference type="Proteomes" id="UP000321429">
    <property type="component" value="Unassembled WGS sequence"/>
</dbReference>